<dbReference type="EMBL" id="JAFLQZ010000009">
    <property type="protein sequence ID" value="MBO0359157.1"/>
    <property type="molecule type" value="Genomic_DNA"/>
</dbReference>
<evidence type="ECO:0000313" key="2">
    <source>
        <dbReference type="Proteomes" id="UP000664144"/>
    </source>
</evidence>
<dbReference type="RefSeq" id="WP_206985084.1">
    <property type="nucleotide sequence ID" value="NZ_JAFLQZ010000009.1"/>
</dbReference>
<accession>A0A939JE98</accession>
<gene>
    <name evidence="1" type="ORF">J0X19_14445</name>
</gene>
<organism evidence="1 2">
    <name type="scientific">Hymenobacter telluris</name>
    <dbReference type="NCBI Taxonomy" id="2816474"/>
    <lineage>
        <taxon>Bacteria</taxon>
        <taxon>Pseudomonadati</taxon>
        <taxon>Bacteroidota</taxon>
        <taxon>Cytophagia</taxon>
        <taxon>Cytophagales</taxon>
        <taxon>Hymenobacteraceae</taxon>
        <taxon>Hymenobacter</taxon>
    </lineage>
</organism>
<reference evidence="1" key="1">
    <citation type="submission" date="2021-03" db="EMBL/GenBank/DDBJ databases">
        <authorList>
            <person name="Kim M.K."/>
        </authorList>
    </citation>
    <scope>NUCLEOTIDE SEQUENCE</scope>
    <source>
        <strain evidence="1">BT186</strain>
    </source>
</reference>
<proteinExistence type="predicted"/>
<protein>
    <submittedName>
        <fullName evidence="1">Uncharacterized protein</fullName>
    </submittedName>
</protein>
<dbReference type="AlphaFoldDB" id="A0A939JE98"/>
<dbReference type="Proteomes" id="UP000664144">
    <property type="component" value="Unassembled WGS sequence"/>
</dbReference>
<name>A0A939JE98_9BACT</name>
<sequence length="94" mass="10239">MLTSTTAASSHPHPVSAGRRLDFEMMPGYFAYVYRRQPQQAWQCVARNACSPYFDHAPSMSGLQPEYVVCYCDAAGTIKASSVVVATPNNSFAA</sequence>
<keyword evidence="2" id="KW-1185">Reference proteome</keyword>
<comment type="caution">
    <text evidence="1">The sequence shown here is derived from an EMBL/GenBank/DDBJ whole genome shotgun (WGS) entry which is preliminary data.</text>
</comment>
<evidence type="ECO:0000313" key="1">
    <source>
        <dbReference type="EMBL" id="MBO0359157.1"/>
    </source>
</evidence>